<proteinExistence type="predicted"/>
<evidence type="ECO:0000313" key="2">
    <source>
        <dbReference type="WBParaSite" id="JU765_v2.g1194.t2"/>
    </source>
</evidence>
<sequence length="263" mass="29906">MLSGSGQNECLNFFLCIRAFVYFWIFLAVGAGLLILCIMSYSTSFIPSVITEKATLLHPTKKQHDSGVSSGRASDRLEIFLNDVLRYSQLDPRVLDCKDRVVVIGPKNSRNIGQGFKNIGDNHANMAKIIRHFRPTASSSVEVEQKRGAPDGHMLSEEDLKPVELIDDLKRSHPLRRCSSHQPKEHLAQKHNDSRNLKARPGCCYHKTVYQCNCQHNRFPTHPGMCPEDEKLLNGIKILQDKIIYGRQAIKKIRKDDLMQRNN</sequence>
<organism evidence="1 2">
    <name type="scientific">Panagrolaimus sp. JU765</name>
    <dbReference type="NCBI Taxonomy" id="591449"/>
    <lineage>
        <taxon>Eukaryota</taxon>
        <taxon>Metazoa</taxon>
        <taxon>Ecdysozoa</taxon>
        <taxon>Nematoda</taxon>
        <taxon>Chromadorea</taxon>
        <taxon>Rhabditida</taxon>
        <taxon>Tylenchina</taxon>
        <taxon>Panagrolaimomorpha</taxon>
        <taxon>Panagrolaimoidea</taxon>
        <taxon>Panagrolaimidae</taxon>
        <taxon>Panagrolaimus</taxon>
    </lineage>
</organism>
<protein>
    <submittedName>
        <fullName evidence="2">Uncharacterized protein</fullName>
    </submittedName>
</protein>
<reference evidence="2" key="1">
    <citation type="submission" date="2022-11" db="UniProtKB">
        <authorList>
            <consortium name="WormBaseParasite"/>
        </authorList>
    </citation>
    <scope>IDENTIFICATION</scope>
</reference>
<evidence type="ECO:0000313" key="1">
    <source>
        <dbReference type="Proteomes" id="UP000887576"/>
    </source>
</evidence>
<accession>A0AC34Q161</accession>
<dbReference type="Proteomes" id="UP000887576">
    <property type="component" value="Unplaced"/>
</dbReference>
<name>A0AC34Q161_9BILA</name>
<dbReference type="WBParaSite" id="JU765_v2.g1194.t2">
    <property type="protein sequence ID" value="JU765_v2.g1194.t2"/>
    <property type="gene ID" value="JU765_v2.g1194"/>
</dbReference>